<evidence type="ECO:0000256" key="2">
    <source>
        <dbReference type="SAM" id="SignalP"/>
    </source>
</evidence>
<dbReference type="EMBL" id="CP111014">
    <property type="protein sequence ID" value="WAR00215.1"/>
    <property type="molecule type" value="Genomic_DNA"/>
</dbReference>
<feature type="region of interest" description="Disordered" evidence="1">
    <location>
        <begin position="152"/>
        <end position="206"/>
    </location>
</feature>
<sequence>MYLVLGILSLGVFGIVEAVSVLFPQFSVDSNNPGCRIPEGCHNVSCHLRLYGLIDGDDGCMKGGVILAELIGKDSPNFAEKGLESNEEGLESNKEGLESNEEGIESNEEGIESNEEGLESNEEGLESNIEGIESNKECLESNEEDLEGNKEGFESFGATIGGEPPDVLDNLRRTSGSSFEDGDTGPSSASDGLSEEGGTDASPVSDGLSSVPIGVCDNSESPAPCTASCSFCDLLSDLPTSVWTAAKYPISKGNVSAIFKKSNHVKASIYTNARSRQTARRSRDTELLILSNDILASVDKNQAMDLREALRSDRVVSFQEKTRVIVDGITPGDDTVVSVVTQWYVPKLLLFRLLINDLPECITLKSRLFANGCIVYRPIKNLKDCELLQEDLNNPSQVTSQILPAGNNTQCELF</sequence>
<reference evidence="3" key="1">
    <citation type="submission" date="2022-11" db="EMBL/GenBank/DDBJ databases">
        <title>Centuries of genome instability and evolution in soft-shell clam transmissible cancer (bioRxiv).</title>
        <authorList>
            <person name="Hart S.F.M."/>
            <person name="Yonemitsu M.A."/>
            <person name="Giersch R.M."/>
            <person name="Beal B.F."/>
            <person name="Arriagada G."/>
            <person name="Davis B.W."/>
            <person name="Ostrander E.A."/>
            <person name="Goff S.P."/>
            <person name="Metzger M.J."/>
        </authorList>
    </citation>
    <scope>NUCLEOTIDE SEQUENCE</scope>
    <source>
        <strain evidence="3">MELC-2E11</strain>
        <tissue evidence="3">Siphon/mantle</tissue>
    </source>
</reference>
<proteinExistence type="predicted"/>
<feature type="signal peptide" evidence="2">
    <location>
        <begin position="1"/>
        <end position="18"/>
    </location>
</feature>
<protein>
    <submittedName>
        <fullName evidence="3">Uncharacterized protein</fullName>
    </submittedName>
</protein>
<dbReference type="Proteomes" id="UP001164746">
    <property type="component" value="Chromosome 3"/>
</dbReference>
<name>A0ABY7DR87_MYAAR</name>
<evidence type="ECO:0000313" key="4">
    <source>
        <dbReference type="Proteomes" id="UP001164746"/>
    </source>
</evidence>
<feature type="compositionally biased region" description="Acidic residues" evidence="1">
    <location>
        <begin position="98"/>
        <end position="125"/>
    </location>
</feature>
<keyword evidence="2" id="KW-0732">Signal</keyword>
<evidence type="ECO:0000313" key="3">
    <source>
        <dbReference type="EMBL" id="WAR00215.1"/>
    </source>
</evidence>
<dbReference type="Gene3D" id="1.20.5.340">
    <property type="match status" value="1"/>
</dbReference>
<keyword evidence="4" id="KW-1185">Reference proteome</keyword>
<gene>
    <name evidence="3" type="ORF">MAR_024587</name>
</gene>
<organism evidence="3 4">
    <name type="scientific">Mya arenaria</name>
    <name type="common">Soft-shell clam</name>
    <dbReference type="NCBI Taxonomy" id="6604"/>
    <lineage>
        <taxon>Eukaryota</taxon>
        <taxon>Metazoa</taxon>
        <taxon>Spiralia</taxon>
        <taxon>Lophotrochozoa</taxon>
        <taxon>Mollusca</taxon>
        <taxon>Bivalvia</taxon>
        <taxon>Autobranchia</taxon>
        <taxon>Heteroconchia</taxon>
        <taxon>Euheterodonta</taxon>
        <taxon>Imparidentia</taxon>
        <taxon>Neoheterodontei</taxon>
        <taxon>Myida</taxon>
        <taxon>Myoidea</taxon>
        <taxon>Myidae</taxon>
        <taxon>Mya</taxon>
    </lineage>
</organism>
<evidence type="ECO:0000256" key="1">
    <source>
        <dbReference type="SAM" id="MobiDB-lite"/>
    </source>
</evidence>
<feature type="region of interest" description="Disordered" evidence="1">
    <location>
        <begin position="83"/>
        <end position="125"/>
    </location>
</feature>
<feature type="chain" id="PRO_5046447752" evidence="2">
    <location>
        <begin position="19"/>
        <end position="414"/>
    </location>
</feature>
<accession>A0ABY7DR87</accession>